<protein>
    <submittedName>
        <fullName evidence="7">Uncharacterized protein LOC113784564</fullName>
    </submittedName>
</protein>
<dbReference type="InterPro" id="IPR007527">
    <property type="entry name" value="Znf_SWIM"/>
</dbReference>
<dbReference type="GO" id="GO:0008270">
    <property type="term" value="F:zinc ion binding"/>
    <property type="evidence" value="ECO:0007669"/>
    <property type="project" value="UniProtKB-KW"/>
</dbReference>
<gene>
    <name evidence="7" type="primary">LOC113784564</name>
</gene>
<keyword evidence="1" id="KW-0479">Metal-binding</keyword>
<sequence>MTPNKSKKSYVHDTIVDPVTALPPTRYALNEPSFKYYRNEIMMANPKALRWIDNIPPEQWTMAYSQGRRWGHMTTNIFESVNAVLKGTRNLPIIALVQSNYRLRVLYAERGQQHQASLASGRVYTDDCMDKIKCEVGKSNTHQVMQFDRNHYSFMVNETVNPREVRPIGHFEVNLQRKWCDCGKFQAIHVPCSHVIAACSYARQNYLVLISDVYKVVNVFNIYKEEFPPIPNEGYWPTYEGETLYHNPQMRRIKKGRPNSTRIRTEMHVKEKVPRKCGLCRLTGHTRKHCPNVTASSS</sequence>
<organism evidence="6 7">
    <name type="scientific">Cicer arietinum</name>
    <name type="common">Chickpea</name>
    <name type="synonym">Garbanzo</name>
    <dbReference type="NCBI Taxonomy" id="3827"/>
    <lineage>
        <taxon>Eukaryota</taxon>
        <taxon>Viridiplantae</taxon>
        <taxon>Streptophyta</taxon>
        <taxon>Embryophyta</taxon>
        <taxon>Tracheophyta</taxon>
        <taxon>Spermatophyta</taxon>
        <taxon>Magnoliopsida</taxon>
        <taxon>eudicotyledons</taxon>
        <taxon>Gunneridae</taxon>
        <taxon>Pentapetalae</taxon>
        <taxon>rosids</taxon>
        <taxon>fabids</taxon>
        <taxon>Fabales</taxon>
        <taxon>Fabaceae</taxon>
        <taxon>Papilionoideae</taxon>
        <taxon>50 kb inversion clade</taxon>
        <taxon>NPAAA clade</taxon>
        <taxon>Hologalegina</taxon>
        <taxon>IRL clade</taxon>
        <taxon>Cicereae</taxon>
        <taxon>Cicer</taxon>
    </lineage>
</organism>
<dbReference type="PANTHER" id="PTHR31973">
    <property type="entry name" value="POLYPROTEIN, PUTATIVE-RELATED"/>
    <property type="match status" value="1"/>
</dbReference>
<dbReference type="OrthoDB" id="1415334at2759"/>
<keyword evidence="6" id="KW-1185">Reference proteome</keyword>
<evidence type="ECO:0000256" key="4">
    <source>
        <dbReference type="PROSITE-ProRule" id="PRU00325"/>
    </source>
</evidence>
<dbReference type="Proteomes" id="UP000087171">
    <property type="component" value="Unplaced"/>
</dbReference>
<dbReference type="STRING" id="3827.A0A3Q7XJG4"/>
<name>A0A3Q7XJG4_CICAR</name>
<keyword evidence="3" id="KW-0862">Zinc</keyword>
<dbReference type="PANTHER" id="PTHR31973:SF187">
    <property type="entry name" value="MUTATOR TRANSPOSASE MUDRA PROTEIN"/>
    <property type="match status" value="1"/>
</dbReference>
<dbReference type="SMART" id="SM00575">
    <property type="entry name" value="ZnF_PMZ"/>
    <property type="match status" value="1"/>
</dbReference>
<dbReference type="PaxDb" id="3827-XP_004500570.1"/>
<keyword evidence="2 4" id="KW-0863">Zinc-finger</keyword>
<reference evidence="7" key="1">
    <citation type="submission" date="2025-08" db="UniProtKB">
        <authorList>
            <consortium name="RefSeq"/>
        </authorList>
    </citation>
    <scope>IDENTIFICATION</scope>
    <source>
        <tissue evidence="7">Etiolated seedlings</tissue>
    </source>
</reference>
<evidence type="ECO:0000313" key="7">
    <source>
        <dbReference type="RefSeq" id="XP_027186588.1"/>
    </source>
</evidence>
<dbReference type="AlphaFoldDB" id="A0A3Q7XJG4"/>
<feature type="domain" description="SWIM-type" evidence="5">
    <location>
        <begin position="171"/>
        <end position="203"/>
    </location>
</feature>
<dbReference type="PROSITE" id="PS50966">
    <property type="entry name" value="ZF_SWIM"/>
    <property type="match status" value="1"/>
</dbReference>
<dbReference type="RefSeq" id="XP_027186588.1">
    <property type="nucleotide sequence ID" value="XM_027330787.1"/>
</dbReference>
<evidence type="ECO:0000256" key="2">
    <source>
        <dbReference type="ARBA" id="ARBA00022771"/>
    </source>
</evidence>
<evidence type="ECO:0000313" key="6">
    <source>
        <dbReference type="Proteomes" id="UP000087171"/>
    </source>
</evidence>
<evidence type="ECO:0000259" key="5">
    <source>
        <dbReference type="PROSITE" id="PS50966"/>
    </source>
</evidence>
<dbReference type="Pfam" id="PF04434">
    <property type="entry name" value="SWIM"/>
    <property type="match status" value="1"/>
</dbReference>
<accession>A0A3Q7XJG4</accession>
<proteinExistence type="predicted"/>
<evidence type="ECO:0000256" key="3">
    <source>
        <dbReference type="ARBA" id="ARBA00022833"/>
    </source>
</evidence>
<dbReference type="InterPro" id="IPR006564">
    <property type="entry name" value="Znf_PMZ"/>
</dbReference>
<evidence type="ECO:0000256" key="1">
    <source>
        <dbReference type="ARBA" id="ARBA00022723"/>
    </source>
</evidence>